<feature type="chain" id="PRO_5043039928" description="Serine protease" evidence="1">
    <location>
        <begin position="25"/>
        <end position="237"/>
    </location>
</feature>
<dbReference type="PANTHER" id="PTHR43019:SF62">
    <property type="entry name" value="SERINE ENDOPROTEASE DEGS"/>
    <property type="match status" value="1"/>
</dbReference>
<accession>A0AAN1XXE1</accession>
<dbReference type="Gene3D" id="2.40.10.10">
    <property type="entry name" value="Trypsin-like serine proteases"/>
    <property type="match status" value="2"/>
</dbReference>
<dbReference type="AlphaFoldDB" id="A0AAN1XXE1"/>
<dbReference type="InterPro" id="IPR009003">
    <property type="entry name" value="Peptidase_S1_PA"/>
</dbReference>
<dbReference type="EMBL" id="AP025523">
    <property type="protein sequence ID" value="BDE07160.1"/>
    <property type="molecule type" value="Genomic_DNA"/>
</dbReference>
<dbReference type="PROSITE" id="PS51257">
    <property type="entry name" value="PROKAR_LIPOPROTEIN"/>
    <property type="match status" value="1"/>
</dbReference>
<dbReference type="Proteomes" id="UP001317532">
    <property type="component" value="Chromosome"/>
</dbReference>
<evidence type="ECO:0000313" key="3">
    <source>
        <dbReference type="Proteomes" id="UP001317532"/>
    </source>
</evidence>
<name>A0AAN1XXE1_UNVUL</name>
<proteinExistence type="predicted"/>
<evidence type="ECO:0008006" key="4">
    <source>
        <dbReference type="Google" id="ProtNLM"/>
    </source>
</evidence>
<evidence type="ECO:0000256" key="1">
    <source>
        <dbReference type="SAM" id="SignalP"/>
    </source>
</evidence>
<dbReference type="SUPFAM" id="SSF50494">
    <property type="entry name" value="Trypsin-like serine proteases"/>
    <property type="match status" value="1"/>
</dbReference>
<keyword evidence="3" id="KW-1185">Reference proteome</keyword>
<protein>
    <recommendedName>
        <fullName evidence="4">Serine protease</fullName>
    </recommendedName>
</protein>
<reference evidence="2 3" key="1">
    <citation type="journal article" date="2022" name="ISME Commun">
        <title>Vulcanimicrobium alpinus gen. nov. sp. nov., the first cultivated representative of the candidate phylum 'Eremiobacterota', is a metabolically versatile aerobic anoxygenic phototroph.</title>
        <authorList>
            <person name="Yabe S."/>
            <person name="Muto K."/>
            <person name="Abe K."/>
            <person name="Yokota A."/>
            <person name="Staudigel H."/>
            <person name="Tebo B.M."/>
        </authorList>
    </citation>
    <scope>NUCLEOTIDE SEQUENCE [LARGE SCALE GENOMIC DNA]</scope>
    <source>
        <strain evidence="2 3">WC8-2</strain>
    </source>
</reference>
<dbReference type="InterPro" id="IPR043504">
    <property type="entry name" value="Peptidase_S1_PA_chymotrypsin"/>
</dbReference>
<gene>
    <name evidence="2" type="ORF">WPS_24360</name>
</gene>
<feature type="signal peptide" evidence="1">
    <location>
        <begin position="1"/>
        <end position="24"/>
    </location>
</feature>
<organism evidence="2 3">
    <name type="scientific">Vulcanimicrobium alpinum</name>
    <dbReference type="NCBI Taxonomy" id="3016050"/>
    <lineage>
        <taxon>Bacteria</taxon>
        <taxon>Bacillati</taxon>
        <taxon>Vulcanimicrobiota</taxon>
        <taxon>Vulcanimicrobiia</taxon>
        <taxon>Vulcanimicrobiales</taxon>
        <taxon>Vulcanimicrobiaceae</taxon>
        <taxon>Vulcanimicrobium</taxon>
    </lineage>
</organism>
<dbReference type="PANTHER" id="PTHR43019">
    <property type="entry name" value="SERINE ENDOPROTEASE DEGS"/>
    <property type="match status" value="1"/>
</dbReference>
<evidence type="ECO:0000313" key="2">
    <source>
        <dbReference type="EMBL" id="BDE07160.1"/>
    </source>
</evidence>
<dbReference type="Pfam" id="PF13365">
    <property type="entry name" value="Trypsin_2"/>
    <property type="match status" value="1"/>
</dbReference>
<dbReference type="KEGG" id="vab:WPS_24360"/>
<sequence length="237" mass="25314">MTPRRAVVAALAAAFLAGCSKARATTDERDRYVVAYERLHPSVVLFTMRVPSEDPERKGQWDDAYGSGIVVDSGAWGTRVITDAHVIAGARRLVATIGDGPHAPARVVATTGDDRDLAIVDVPLANQRAARLGSIARLAPGTPIGVLGYPVPDAFDDERLGRTVSMYAGRIASFRKNAIEVDVPIVPGESGGPVFDATSGDVIAIAQSRFDEERAIGFATPIDEANRFLAQHPRRSR</sequence>
<keyword evidence="1" id="KW-0732">Signal</keyword>
<dbReference type="RefSeq" id="WP_317994771.1">
    <property type="nucleotide sequence ID" value="NZ_AP025523.1"/>
</dbReference>